<evidence type="ECO:0000313" key="6">
    <source>
        <dbReference type="EMBL" id="GGJ94666.1"/>
    </source>
</evidence>
<dbReference type="AlphaFoldDB" id="A0A917UY03"/>
<dbReference type="SUPFAM" id="SSF46785">
    <property type="entry name" value="Winged helix' DNA-binding domain"/>
    <property type="match status" value="1"/>
</dbReference>
<dbReference type="Gene3D" id="3.30.450.40">
    <property type="match status" value="1"/>
</dbReference>
<dbReference type="InterPro" id="IPR036388">
    <property type="entry name" value="WH-like_DNA-bd_sf"/>
</dbReference>
<organism evidence="6 7">
    <name type="scientific">Lentibacillus kapialis</name>
    <dbReference type="NCBI Taxonomy" id="340214"/>
    <lineage>
        <taxon>Bacteria</taxon>
        <taxon>Bacillati</taxon>
        <taxon>Bacillota</taxon>
        <taxon>Bacilli</taxon>
        <taxon>Bacillales</taxon>
        <taxon>Bacillaceae</taxon>
        <taxon>Lentibacillus</taxon>
    </lineage>
</organism>
<reference evidence="6" key="2">
    <citation type="submission" date="2020-09" db="EMBL/GenBank/DDBJ databases">
        <authorList>
            <person name="Sun Q."/>
            <person name="Ohkuma M."/>
        </authorList>
    </citation>
    <scope>NUCLEOTIDE SEQUENCE</scope>
    <source>
        <strain evidence="6">JCM 12580</strain>
    </source>
</reference>
<dbReference type="EMBL" id="BMNQ01000019">
    <property type="protein sequence ID" value="GGJ94666.1"/>
    <property type="molecule type" value="Genomic_DNA"/>
</dbReference>
<proteinExistence type="predicted"/>
<dbReference type="GO" id="GO:0003677">
    <property type="term" value="F:DNA binding"/>
    <property type="evidence" value="ECO:0007669"/>
    <property type="project" value="UniProtKB-KW"/>
</dbReference>
<dbReference type="InterPro" id="IPR014757">
    <property type="entry name" value="Tscrpt_reg_IclR_C"/>
</dbReference>
<keyword evidence="1" id="KW-0805">Transcription regulation</keyword>
<dbReference type="RefSeq" id="WP_188632625.1">
    <property type="nucleotide sequence ID" value="NZ_BMNQ01000019.1"/>
</dbReference>
<dbReference type="GO" id="GO:0045892">
    <property type="term" value="P:negative regulation of DNA-templated transcription"/>
    <property type="evidence" value="ECO:0007669"/>
    <property type="project" value="TreeGrafter"/>
</dbReference>
<dbReference type="PANTHER" id="PTHR30136">
    <property type="entry name" value="HELIX-TURN-HELIX TRANSCRIPTIONAL REGULATOR, ICLR FAMILY"/>
    <property type="match status" value="1"/>
</dbReference>
<dbReference type="Gene3D" id="1.10.10.10">
    <property type="entry name" value="Winged helix-like DNA-binding domain superfamily/Winged helix DNA-binding domain"/>
    <property type="match status" value="1"/>
</dbReference>
<dbReference type="SMART" id="SM00346">
    <property type="entry name" value="HTH_ICLR"/>
    <property type="match status" value="1"/>
</dbReference>
<dbReference type="PROSITE" id="PS51077">
    <property type="entry name" value="HTH_ICLR"/>
    <property type="match status" value="1"/>
</dbReference>
<dbReference type="Proteomes" id="UP000658382">
    <property type="component" value="Unassembled WGS sequence"/>
</dbReference>
<feature type="domain" description="IclR-ED" evidence="5">
    <location>
        <begin position="67"/>
        <end position="244"/>
    </location>
</feature>
<dbReference type="InterPro" id="IPR005471">
    <property type="entry name" value="Tscrpt_reg_IclR_N"/>
</dbReference>
<feature type="domain" description="HTH iclR-type" evidence="4">
    <location>
        <begin position="2"/>
        <end position="66"/>
    </location>
</feature>
<evidence type="ECO:0000259" key="4">
    <source>
        <dbReference type="PROSITE" id="PS51077"/>
    </source>
</evidence>
<dbReference type="Pfam" id="PF09339">
    <property type="entry name" value="HTH_IclR"/>
    <property type="match status" value="1"/>
</dbReference>
<dbReference type="GO" id="GO:0003700">
    <property type="term" value="F:DNA-binding transcription factor activity"/>
    <property type="evidence" value="ECO:0007669"/>
    <property type="project" value="TreeGrafter"/>
</dbReference>
<dbReference type="Pfam" id="PF01614">
    <property type="entry name" value="IclR_C"/>
    <property type="match status" value="1"/>
</dbReference>
<dbReference type="InterPro" id="IPR029016">
    <property type="entry name" value="GAF-like_dom_sf"/>
</dbReference>
<comment type="caution">
    <text evidence="6">The sequence shown here is derived from an EMBL/GenBank/DDBJ whole genome shotgun (WGS) entry which is preliminary data.</text>
</comment>
<reference evidence="6" key="1">
    <citation type="journal article" date="2014" name="Int. J. Syst. Evol. Microbiol.">
        <title>Complete genome sequence of Corynebacterium casei LMG S-19264T (=DSM 44701T), isolated from a smear-ripened cheese.</title>
        <authorList>
            <consortium name="US DOE Joint Genome Institute (JGI-PGF)"/>
            <person name="Walter F."/>
            <person name="Albersmeier A."/>
            <person name="Kalinowski J."/>
            <person name="Ruckert C."/>
        </authorList>
    </citation>
    <scope>NUCLEOTIDE SEQUENCE</scope>
    <source>
        <strain evidence="6">JCM 12580</strain>
    </source>
</reference>
<evidence type="ECO:0000259" key="5">
    <source>
        <dbReference type="PROSITE" id="PS51078"/>
    </source>
</evidence>
<evidence type="ECO:0000313" key="7">
    <source>
        <dbReference type="Proteomes" id="UP000658382"/>
    </source>
</evidence>
<keyword evidence="3" id="KW-0804">Transcription</keyword>
<sequence>MIQSIERAMQIIDVLAADGQKDTWSVADLSEQTGLPASTIYRIIETLTAYHLVEQVPGKRAYMLGSKWLEYGMKLFDKLDVRNLARPALEQLARDVKETVYLDIPKGHESIIIDRVDSPRNVRIVDPIGERIPLHIGAANRTMLAHMHDSQMEQIFSDLSLDENETAAVKQAARETRRSGYAISFGEKTKGTVSVGAPVLGYGQKIHGAISAEFLEYDVTEAHINFIIEHVKQAAHRISEQLGRV</sequence>
<dbReference type="InterPro" id="IPR036390">
    <property type="entry name" value="WH_DNA-bd_sf"/>
</dbReference>
<protein>
    <submittedName>
        <fullName evidence="6">IclR family transcriptional regulator</fullName>
    </submittedName>
</protein>
<dbReference type="PANTHER" id="PTHR30136:SF24">
    <property type="entry name" value="HTH-TYPE TRANSCRIPTIONAL REPRESSOR ALLR"/>
    <property type="match status" value="1"/>
</dbReference>
<gene>
    <name evidence="6" type="ORF">GCM10007063_16480</name>
</gene>
<dbReference type="PROSITE" id="PS51078">
    <property type="entry name" value="ICLR_ED"/>
    <property type="match status" value="1"/>
</dbReference>
<evidence type="ECO:0000256" key="3">
    <source>
        <dbReference type="ARBA" id="ARBA00023163"/>
    </source>
</evidence>
<evidence type="ECO:0000256" key="1">
    <source>
        <dbReference type="ARBA" id="ARBA00023015"/>
    </source>
</evidence>
<dbReference type="SUPFAM" id="SSF55781">
    <property type="entry name" value="GAF domain-like"/>
    <property type="match status" value="1"/>
</dbReference>
<keyword evidence="7" id="KW-1185">Reference proteome</keyword>
<accession>A0A917UY03</accession>
<dbReference type="InterPro" id="IPR050707">
    <property type="entry name" value="HTH_MetabolicPath_Reg"/>
</dbReference>
<evidence type="ECO:0000256" key="2">
    <source>
        <dbReference type="ARBA" id="ARBA00023125"/>
    </source>
</evidence>
<name>A0A917UY03_9BACI</name>
<keyword evidence="2" id="KW-0238">DNA-binding</keyword>